<dbReference type="EMBL" id="MFQB01000010">
    <property type="protein sequence ID" value="OGH68638.1"/>
    <property type="molecule type" value="Genomic_DNA"/>
</dbReference>
<protein>
    <submittedName>
        <fullName evidence="3">Uncharacterized protein</fullName>
    </submittedName>
</protein>
<dbReference type="AlphaFoldDB" id="A0A1F6MAQ0"/>
<comment type="caution">
    <text evidence="3">The sequence shown here is derived from an EMBL/GenBank/DDBJ whole genome shotgun (WGS) entry which is preliminary data.</text>
</comment>
<gene>
    <name evidence="3" type="ORF">A3J66_01900</name>
</gene>
<evidence type="ECO:0000313" key="4">
    <source>
        <dbReference type="Proteomes" id="UP000176282"/>
    </source>
</evidence>
<sequence length="469" mass="51698">MKTLYRIVVLVFLWNIVSASAALAVDVRCWTKSACIKARTDSGATTQEAASGFYDGPDAKAVCGETVQIGTKNQPAGFCLPAGKTVTQISFGGKTTFLHIGEFIQFMYKYGFQIAIVLAIFVVLVAGFEWIQSRGNSEGIKSAQNKIYKAIMGLILYAISYTILNMLSPAFVNLRLPQVWMINPIHLTSQFCDRVVSSTPVAKLAGNDEARLLTIAEKKKKYTEIEGGESGGGFTITPERADCGNTYLLARGNGTTCEGMACSLEGNTCYQRVGNPKETCEMANVAGRIYSSNFDANAGSDFFGSWTWKWANEPEVYYVCTDGSYPKISLGQGNDPDNDQPDEAKKIQQYNVRNLTQTHIDNAISECGGKDKLKGFVLSLDMNENLEFTADERHFIGVIKQNHLGIDLGDKNNWDADCLLKKAPPELFISPEELRKGIRIDVDVSTIEDIDDESDRIRAYAQFDYTSCL</sequence>
<feature type="transmembrane region" description="Helical" evidence="1">
    <location>
        <begin position="110"/>
        <end position="131"/>
    </location>
</feature>
<keyword evidence="1" id="KW-0812">Transmembrane</keyword>
<evidence type="ECO:0000313" key="3">
    <source>
        <dbReference type="EMBL" id="OGH68638.1"/>
    </source>
</evidence>
<dbReference type="Proteomes" id="UP000176282">
    <property type="component" value="Unassembled WGS sequence"/>
</dbReference>
<feature type="transmembrane region" description="Helical" evidence="1">
    <location>
        <begin position="151"/>
        <end position="172"/>
    </location>
</feature>
<keyword evidence="1" id="KW-0472">Membrane</keyword>
<feature type="signal peptide" evidence="2">
    <location>
        <begin position="1"/>
        <end position="21"/>
    </location>
</feature>
<dbReference type="STRING" id="1798680.A3J66_01900"/>
<evidence type="ECO:0000256" key="2">
    <source>
        <dbReference type="SAM" id="SignalP"/>
    </source>
</evidence>
<proteinExistence type="predicted"/>
<name>A0A1F6MAQ0_9BACT</name>
<keyword evidence="1" id="KW-1133">Transmembrane helix</keyword>
<reference evidence="3 4" key="1">
    <citation type="journal article" date="2016" name="Nat. Commun.">
        <title>Thousands of microbial genomes shed light on interconnected biogeochemical processes in an aquifer system.</title>
        <authorList>
            <person name="Anantharaman K."/>
            <person name="Brown C.T."/>
            <person name="Hug L.A."/>
            <person name="Sharon I."/>
            <person name="Castelle C.J."/>
            <person name="Probst A.J."/>
            <person name="Thomas B.C."/>
            <person name="Singh A."/>
            <person name="Wilkins M.J."/>
            <person name="Karaoz U."/>
            <person name="Brodie E.L."/>
            <person name="Williams K.H."/>
            <person name="Hubbard S.S."/>
            <person name="Banfield J.F."/>
        </authorList>
    </citation>
    <scope>NUCLEOTIDE SEQUENCE [LARGE SCALE GENOMIC DNA]</scope>
</reference>
<organism evidence="3 4">
    <name type="scientific">Candidatus Magasanikbacteria bacterium RIFCSPHIGHO2_02_FULL_47_14</name>
    <dbReference type="NCBI Taxonomy" id="1798680"/>
    <lineage>
        <taxon>Bacteria</taxon>
        <taxon>Candidatus Magasanikiibacteriota</taxon>
    </lineage>
</organism>
<evidence type="ECO:0000256" key="1">
    <source>
        <dbReference type="SAM" id="Phobius"/>
    </source>
</evidence>
<feature type="chain" id="PRO_5009525610" evidence="2">
    <location>
        <begin position="22"/>
        <end position="469"/>
    </location>
</feature>
<accession>A0A1F6MAQ0</accession>
<keyword evidence="2" id="KW-0732">Signal</keyword>